<dbReference type="GO" id="GO:0016887">
    <property type="term" value="F:ATP hydrolysis activity"/>
    <property type="evidence" value="ECO:0007669"/>
    <property type="project" value="TreeGrafter"/>
</dbReference>
<accession>A0A7X0VSM6</accession>
<sequence length="356" mass="40723">MSVIKLIVIDNDLYYLNNLTNYITTEYKEMISVVSFSNKEFLLEYVDGGEITDIVLASQEFYDEISEKYTLGKLILLSNNNIENGNVENIYKYQSADKSCKEIIDIYNRKNSVKNKANNESEVITFYSPIGGAGTTTLAIATALKFAQNGNHVLYLNFEKIQSNGIFMPQNYSKYNFSDLIMSIKEGDNEFNEILLEGTIKYDEFNLYYFNPIDSVLDVEDVSLEDIKDLVNNIVNSNKFNYIIIDLPSVLDSKYYYMFDRSADTIVIMGQDTISTYKIDTMLKQLDNISKFKFIINMCNGLKEKKIPKLVSENLLPIISTIQSDDKIKGETDIVKLLSENSIFNNEIIKIVNKIG</sequence>
<name>A0A7X0VSM6_9CLOT</name>
<proteinExistence type="predicted"/>
<feature type="domain" description="AAA" evidence="3">
    <location>
        <begin position="122"/>
        <end position="291"/>
    </location>
</feature>
<dbReference type="AlphaFoldDB" id="A0A7X0VSM6"/>
<dbReference type="GO" id="GO:0051782">
    <property type="term" value="P:negative regulation of cell division"/>
    <property type="evidence" value="ECO:0007669"/>
    <property type="project" value="TreeGrafter"/>
</dbReference>
<keyword evidence="1" id="KW-0547">Nucleotide-binding</keyword>
<dbReference type="EMBL" id="JACKWY010000018">
    <property type="protein sequence ID" value="MBB6716654.1"/>
    <property type="molecule type" value="Genomic_DNA"/>
</dbReference>
<dbReference type="Pfam" id="PF13614">
    <property type="entry name" value="AAA_31"/>
    <property type="match status" value="1"/>
</dbReference>
<dbReference type="SUPFAM" id="SSF52540">
    <property type="entry name" value="P-loop containing nucleoside triphosphate hydrolases"/>
    <property type="match status" value="1"/>
</dbReference>
<dbReference type="Gene3D" id="3.40.50.10850">
    <property type="entry name" value="Ntrc-like two-domain protein"/>
    <property type="match status" value="1"/>
</dbReference>
<dbReference type="InterPro" id="IPR050625">
    <property type="entry name" value="ParA/MinD_ATPase"/>
</dbReference>
<dbReference type="Proteomes" id="UP000585258">
    <property type="component" value="Unassembled WGS sequence"/>
</dbReference>
<dbReference type="RefSeq" id="WP_185165646.1">
    <property type="nucleotide sequence ID" value="NZ_JACKWY010000018.1"/>
</dbReference>
<evidence type="ECO:0000259" key="3">
    <source>
        <dbReference type="Pfam" id="PF13614"/>
    </source>
</evidence>
<dbReference type="GO" id="GO:0005829">
    <property type="term" value="C:cytosol"/>
    <property type="evidence" value="ECO:0007669"/>
    <property type="project" value="TreeGrafter"/>
</dbReference>
<dbReference type="PANTHER" id="PTHR43384:SF6">
    <property type="entry name" value="SEPTUM SITE-DETERMINING PROTEIN MIND HOMOLOG, CHLOROPLASTIC"/>
    <property type="match status" value="1"/>
</dbReference>
<gene>
    <name evidence="4" type="ORF">H7E68_18375</name>
</gene>
<dbReference type="GO" id="GO:0005524">
    <property type="term" value="F:ATP binding"/>
    <property type="evidence" value="ECO:0007669"/>
    <property type="project" value="UniProtKB-KW"/>
</dbReference>
<keyword evidence="2" id="KW-0067">ATP-binding</keyword>
<dbReference type="InterPro" id="IPR025669">
    <property type="entry name" value="AAA_dom"/>
</dbReference>
<protein>
    <submittedName>
        <fullName evidence="4">AAA family ATPase</fullName>
    </submittedName>
</protein>
<reference evidence="4 5" key="1">
    <citation type="submission" date="2020-08" db="EMBL/GenBank/DDBJ databases">
        <title>Clostridia isolated from Swiss meat.</title>
        <authorList>
            <person name="Wambui J."/>
            <person name="Stevens M.J.A."/>
            <person name="Stephan R."/>
        </authorList>
    </citation>
    <scope>NUCLEOTIDE SEQUENCE [LARGE SCALE GENOMIC DNA]</scope>
    <source>
        <strain evidence="4 5">CM001</strain>
    </source>
</reference>
<comment type="caution">
    <text evidence="4">The sequence shown here is derived from an EMBL/GenBank/DDBJ whole genome shotgun (WGS) entry which is preliminary data.</text>
</comment>
<dbReference type="InterPro" id="IPR027417">
    <property type="entry name" value="P-loop_NTPase"/>
</dbReference>
<dbReference type="PANTHER" id="PTHR43384">
    <property type="entry name" value="SEPTUM SITE-DETERMINING PROTEIN MIND HOMOLOG, CHLOROPLASTIC-RELATED"/>
    <property type="match status" value="1"/>
</dbReference>
<organism evidence="4 5">
    <name type="scientific">Clostridium gasigenes</name>
    <dbReference type="NCBI Taxonomy" id="94869"/>
    <lineage>
        <taxon>Bacteria</taxon>
        <taxon>Bacillati</taxon>
        <taxon>Bacillota</taxon>
        <taxon>Clostridia</taxon>
        <taxon>Eubacteriales</taxon>
        <taxon>Clostridiaceae</taxon>
        <taxon>Clostridium</taxon>
    </lineage>
</organism>
<dbReference type="GO" id="GO:0009898">
    <property type="term" value="C:cytoplasmic side of plasma membrane"/>
    <property type="evidence" value="ECO:0007669"/>
    <property type="project" value="TreeGrafter"/>
</dbReference>
<evidence type="ECO:0000256" key="2">
    <source>
        <dbReference type="ARBA" id="ARBA00022840"/>
    </source>
</evidence>
<dbReference type="Gene3D" id="3.40.50.300">
    <property type="entry name" value="P-loop containing nucleotide triphosphate hydrolases"/>
    <property type="match status" value="1"/>
</dbReference>
<evidence type="ECO:0000313" key="4">
    <source>
        <dbReference type="EMBL" id="MBB6716654.1"/>
    </source>
</evidence>
<evidence type="ECO:0000256" key="1">
    <source>
        <dbReference type="ARBA" id="ARBA00022741"/>
    </source>
</evidence>
<evidence type="ECO:0000313" key="5">
    <source>
        <dbReference type="Proteomes" id="UP000585258"/>
    </source>
</evidence>